<name>A0ACD4DLP2_9NOCA</name>
<sequence length="328" mass="35273">MGEFRFSVNVFTVEGPDAFAAWCRQVEAAGFDALYTADHLGVPAPFPVLVAAAQATERLRVGTLVLNTAFWNPALLAREIATTDLLTGGRLEVGLGAGHMKWEFDTAGIEWERFDERADRLEDALRQLQCAFAEPAFPEQAGLREAFGVPVLAPVQRHGFGGHGPPLIVGGTGDRVLSIAAAHADVVSVAGAVRLRGRPPGSFRIGTAAEADERVAFARAQAGDRADRIEWHTLLQAVVETDDPDAAAAALAARFGGTVAAADLLDSPFVLIGTVDEMAEQLLRSRDRFGFTHFTVHAPYREVFGAVIARVQAPEDGRSREARDRPLR</sequence>
<organism evidence="1 2">
    <name type="scientific">Rhodococcus sacchari</name>
    <dbReference type="NCBI Taxonomy" id="2962047"/>
    <lineage>
        <taxon>Bacteria</taxon>
        <taxon>Bacillati</taxon>
        <taxon>Actinomycetota</taxon>
        <taxon>Actinomycetes</taxon>
        <taxon>Mycobacteriales</taxon>
        <taxon>Nocardiaceae</taxon>
        <taxon>Rhodococcus</taxon>
    </lineage>
</organism>
<gene>
    <name evidence="1" type="ORF">OED52_08945</name>
</gene>
<protein>
    <submittedName>
        <fullName evidence="1">TIGR03621 family F420-dependent LLM class oxidoreductase</fullName>
    </submittedName>
</protein>
<reference evidence="1" key="1">
    <citation type="submission" date="2022-10" db="EMBL/GenBank/DDBJ databases">
        <title>Rhodococcus ferula Z13 complete genome.</title>
        <authorList>
            <person name="Long X."/>
            <person name="Zang M."/>
        </authorList>
    </citation>
    <scope>NUCLEOTIDE SEQUENCE</scope>
    <source>
        <strain evidence="1">Z13</strain>
    </source>
</reference>
<proteinExistence type="predicted"/>
<evidence type="ECO:0000313" key="2">
    <source>
        <dbReference type="Proteomes" id="UP001156484"/>
    </source>
</evidence>
<accession>A0ACD4DLP2</accession>
<dbReference type="Proteomes" id="UP001156484">
    <property type="component" value="Chromosome"/>
</dbReference>
<evidence type="ECO:0000313" key="1">
    <source>
        <dbReference type="EMBL" id="UYP20623.1"/>
    </source>
</evidence>
<dbReference type="EMBL" id="CP107551">
    <property type="protein sequence ID" value="UYP20623.1"/>
    <property type="molecule type" value="Genomic_DNA"/>
</dbReference>
<keyword evidence="2" id="KW-1185">Reference proteome</keyword>